<dbReference type="PANTHER" id="PTHR34220:SF7">
    <property type="entry name" value="SENSOR HISTIDINE KINASE YPDA"/>
    <property type="match status" value="1"/>
</dbReference>
<dbReference type="Pfam" id="PF06580">
    <property type="entry name" value="His_kinase"/>
    <property type="match status" value="1"/>
</dbReference>
<dbReference type="EMBL" id="QQXL01000003">
    <property type="protein sequence ID" value="RKW70898.1"/>
    <property type="molecule type" value="Genomic_DNA"/>
</dbReference>
<feature type="domain" description="Histidine kinase" evidence="2">
    <location>
        <begin position="281"/>
        <end position="381"/>
    </location>
</feature>
<evidence type="ECO:0000313" key="3">
    <source>
        <dbReference type="EMBL" id="RKW70898.1"/>
    </source>
</evidence>
<dbReference type="InterPro" id="IPR050640">
    <property type="entry name" value="Bact_2-comp_sensor_kinase"/>
</dbReference>
<reference evidence="3 4" key="1">
    <citation type="submission" date="2018-07" db="EMBL/GenBank/DDBJ databases">
        <title>Arthrobacter sp. nov., isolated from raw cow's milk with high bacterial count.</title>
        <authorList>
            <person name="Hahne J."/>
            <person name="Isele D."/>
            <person name="Lipski A."/>
        </authorList>
    </citation>
    <scope>NUCLEOTIDE SEQUENCE [LARGE SCALE GENOMIC DNA]</scope>
    <source>
        <strain evidence="3 4">JZ R-183</strain>
    </source>
</reference>
<dbReference type="InterPro" id="IPR036890">
    <property type="entry name" value="HATPase_C_sf"/>
</dbReference>
<keyword evidence="1 3" id="KW-0808">Transferase</keyword>
<organism evidence="3 4">
    <name type="scientific">Galactobacter caseinivorans</name>
    <dbReference type="NCBI Taxonomy" id="2676123"/>
    <lineage>
        <taxon>Bacteria</taxon>
        <taxon>Bacillati</taxon>
        <taxon>Actinomycetota</taxon>
        <taxon>Actinomycetes</taxon>
        <taxon>Micrococcales</taxon>
        <taxon>Micrococcaceae</taxon>
        <taxon>Galactobacter</taxon>
    </lineage>
</organism>
<dbReference type="InterPro" id="IPR003594">
    <property type="entry name" value="HATPase_dom"/>
</dbReference>
<comment type="caution">
    <text evidence="3">The sequence shown here is derived from an EMBL/GenBank/DDBJ whole genome shotgun (WGS) entry which is preliminary data.</text>
</comment>
<dbReference type="Gene3D" id="3.30.565.10">
    <property type="entry name" value="Histidine kinase-like ATPase, C-terminal domain"/>
    <property type="match status" value="1"/>
</dbReference>
<protein>
    <submittedName>
        <fullName evidence="3">Sensor histidine kinase</fullName>
    </submittedName>
</protein>
<dbReference type="Pfam" id="PF02518">
    <property type="entry name" value="HATPase_c"/>
    <property type="match status" value="1"/>
</dbReference>
<dbReference type="PROSITE" id="PS50109">
    <property type="entry name" value="HIS_KIN"/>
    <property type="match status" value="1"/>
</dbReference>
<keyword evidence="4" id="KW-1185">Reference proteome</keyword>
<name>A0A496PKA3_9MICC</name>
<dbReference type="GO" id="GO:0000155">
    <property type="term" value="F:phosphorelay sensor kinase activity"/>
    <property type="evidence" value="ECO:0007669"/>
    <property type="project" value="InterPro"/>
</dbReference>
<dbReference type="InterPro" id="IPR010559">
    <property type="entry name" value="Sig_transdc_His_kin_internal"/>
</dbReference>
<sequence length="399" mass="42780">MSSTAIQLLVAAGAATLFVALAAGLVLRFLRRDRSLGTAAAQTRYETLHAVARTAPSLEHGLDPSTAPAAAASLASLLAADGVALLDSHRLLARHGTWPQGYSPTFGVLAEKTKVLKVPDGARTWHVVVSPLRVGTRRVGTLEVSVESVDASLVRAVDETASWVSAQLGVSELESQRAALAEAEVRALRAQISPHFIYNSLNAIASFIHTDPEHARELVLEFADFTRYSFRRRSDFTTLAEELTAIEGYLRLERARFGDRLRVRLDVAREVLPMPLPFLTLQPLVENAVRHGLERSPHGGTVTLTVRDEGDGALIRVEDDGVGADPERIREVLTGTTAGEHVGLRNVDQRLRQLYGPGSGLVVDTAPGAGLAVVTRIPKFHPGAVPTAKPTPTLAKGTP</sequence>
<dbReference type="InterPro" id="IPR005467">
    <property type="entry name" value="His_kinase_dom"/>
</dbReference>
<keyword evidence="1 3" id="KW-0418">Kinase</keyword>
<dbReference type="GO" id="GO:0016020">
    <property type="term" value="C:membrane"/>
    <property type="evidence" value="ECO:0007669"/>
    <property type="project" value="InterPro"/>
</dbReference>
<gene>
    <name evidence="3" type="ORF">DWQ67_06495</name>
</gene>
<evidence type="ECO:0000256" key="1">
    <source>
        <dbReference type="ARBA" id="ARBA00022777"/>
    </source>
</evidence>
<dbReference type="SUPFAM" id="SSF55874">
    <property type="entry name" value="ATPase domain of HSP90 chaperone/DNA topoisomerase II/histidine kinase"/>
    <property type="match status" value="1"/>
</dbReference>
<evidence type="ECO:0000259" key="2">
    <source>
        <dbReference type="PROSITE" id="PS50109"/>
    </source>
</evidence>
<accession>A0A496PKA3</accession>
<dbReference type="RefSeq" id="WP_121484923.1">
    <property type="nucleotide sequence ID" value="NZ_QQXL01000003.1"/>
</dbReference>
<evidence type="ECO:0000313" key="4">
    <source>
        <dbReference type="Proteomes" id="UP000273119"/>
    </source>
</evidence>
<dbReference type="Proteomes" id="UP000273119">
    <property type="component" value="Unassembled WGS sequence"/>
</dbReference>
<proteinExistence type="predicted"/>
<dbReference type="PANTHER" id="PTHR34220">
    <property type="entry name" value="SENSOR HISTIDINE KINASE YPDA"/>
    <property type="match status" value="1"/>
</dbReference>
<dbReference type="AlphaFoldDB" id="A0A496PKA3"/>